<proteinExistence type="predicted"/>
<dbReference type="PANTHER" id="PTHR10422">
    <property type="entry name" value="CYTOCHROME C OXIDASE SUBUNIT 1"/>
    <property type="match status" value="1"/>
</dbReference>
<feature type="domain" description="Nitric oxide reductase subunit B cytochrome c-like" evidence="2">
    <location>
        <begin position="36"/>
        <end position="216"/>
    </location>
</feature>
<dbReference type="GO" id="GO:0020037">
    <property type="term" value="F:heme binding"/>
    <property type="evidence" value="ECO:0007669"/>
    <property type="project" value="InterPro"/>
</dbReference>
<keyword evidence="1" id="KW-0472">Membrane</keyword>
<dbReference type="InterPro" id="IPR000883">
    <property type="entry name" value="Cyt_C_Oxase_1"/>
</dbReference>
<dbReference type="InterPro" id="IPR036927">
    <property type="entry name" value="Cyt_c_oxase-like_su1_sf"/>
</dbReference>
<feature type="transmembrane region" description="Helical" evidence="1">
    <location>
        <begin position="446"/>
        <end position="469"/>
    </location>
</feature>
<dbReference type="KEGG" id="scor:J3U87_23965"/>
<dbReference type="Proteomes" id="UP000663929">
    <property type="component" value="Chromosome"/>
</dbReference>
<evidence type="ECO:0000259" key="2">
    <source>
        <dbReference type="Pfam" id="PF22085"/>
    </source>
</evidence>
<feature type="transmembrane region" description="Helical" evidence="1">
    <location>
        <begin position="662"/>
        <end position="688"/>
    </location>
</feature>
<feature type="transmembrane region" description="Helical" evidence="1">
    <location>
        <begin position="717"/>
        <end position="738"/>
    </location>
</feature>
<dbReference type="EMBL" id="CP071793">
    <property type="protein sequence ID" value="QTD48649.1"/>
    <property type="molecule type" value="Genomic_DNA"/>
</dbReference>
<feature type="transmembrane region" description="Helical" evidence="1">
    <location>
        <begin position="229"/>
        <end position="249"/>
    </location>
</feature>
<dbReference type="GO" id="GO:0004129">
    <property type="term" value="F:cytochrome-c oxidase activity"/>
    <property type="evidence" value="ECO:0007669"/>
    <property type="project" value="InterPro"/>
</dbReference>
<feature type="transmembrane region" description="Helical" evidence="1">
    <location>
        <begin position="413"/>
        <end position="434"/>
    </location>
</feature>
<organism evidence="3 4">
    <name type="scientific">Sulfidibacter corallicola</name>
    <dbReference type="NCBI Taxonomy" id="2818388"/>
    <lineage>
        <taxon>Bacteria</taxon>
        <taxon>Pseudomonadati</taxon>
        <taxon>Acidobacteriota</taxon>
        <taxon>Holophagae</taxon>
        <taxon>Acanthopleuribacterales</taxon>
        <taxon>Acanthopleuribacteraceae</taxon>
        <taxon>Sulfidibacter</taxon>
    </lineage>
</organism>
<dbReference type="Pfam" id="PF22085">
    <property type="entry name" value="NorB_cytochrome_c-like"/>
    <property type="match status" value="1"/>
</dbReference>
<dbReference type="GO" id="GO:0016020">
    <property type="term" value="C:membrane"/>
    <property type="evidence" value="ECO:0007669"/>
    <property type="project" value="InterPro"/>
</dbReference>
<feature type="transmembrane region" description="Helical" evidence="1">
    <location>
        <begin position="545"/>
        <end position="566"/>
    </location>
</feature>
<sequence>MTHKSGWLILASVLVVTFAILGFFGREIYRQAPPIPAAYVDDTGTPLFTRDEILEGQRVWQSIGGQQLGSVWGHGAYQAPDWTADWLHRELVWVLKQWSEQRHGQLFESLSTGQRAALEAELTELYRTNTYDAETEQVLLAGIRVEAAHAISEYYQGLFGGNPHQRELREAYAIHEKVLPDPERRRLMTAFFYWSAWSAATERPDQAITYTNNWPHEPLIGNRPSTANLFWSIVSIVLLLAAVGALVWYESFKRHESEDASDLPKRDPLDGFALTPSMRALGKYVAVVVLLFGLQVLLGALVAHYTVEGQHFFGIPIAEILPYSLARTWHIQLALFWIATSFLTAGLFLAPIINGGKDPAHQKLGVQVLFGALLVVVGGSLVGEFLAIHQKLDLDWSFWIGIQGYEYTDLGRIWQIALLIGLGLWLVLMLRGILPKLKQQKKGRDLLLMFTGASVAIGLFYTAGLFYGAKTHLSIMEYWRWWVVHLWVEGFFEVFATTALAFIFANLGLVRQEAATRAVLLSTSIFLVGGIPGTFHHIYFSGTPVSITAIGACFSALEVVPLVLIGKEAWDTYRKHRLTSWMEAYRWPIMFFVGVAFWNLVGAGVFGFLINPPIALFYMQGLNTTAVHAHGATFGVYGLLSLGLILFVARRMTAGRAWNTRWLAFSFWALNIGLGLMIALSLLPIGLIQTWASVEHGLWYARSADLLQTELLETLRWMRIIGDTVFLMGVGSLAWFMAGLRGGWSYVEEERPAATLIPEPS</sequence>
<feature type="transmembrane region" description="Helical" evidence="1">
    <location>
        <begin position="364"/>
        <end position="388"/>
    </location>
</feature>
<feature type="transmembrane region" description="Helical" evidence="1">
    <location>
        <begin position="7"/>
        <end position="25"/>
    </location>
</feature>
<keyword evidence="1" id="KW-0812">Transmembrane</keyword>
<dbReference type="InterPro" id="IPR054309">
    <property type="entry name" value="NorB_cytochrome_c-like"/>
</dbReference>
<evidence type="ECO:0000256" key="1">
    <source>
        <dbReference type="SAM" id="Phobius"/>
    </source>
</evidence>
<dbReference type="Pfam" id="PF00115">
    <property type="entry name" value="COX1"/>
    <property type="match status" value="1"/>
</dbReference>
<evidence type="ECO:0000313" key="4">
    <source>
        <dbReference type="Proteomes" id="UP000663929"/>
    </source>
</evidence>
<dbReference type="AlphaFoldDB" id="A0A8A4TEX0"/>
<feature type="transmembrane region" description="Helical" evidence="1">
    <location>
        <begin position="481"/>
        <end position="507"/>
    </location>
</feature>
<dbReference type="RefSeq" id="WP_237378302.1">
    <property type="nucleotide sequence ID" value="NZ_CP071793.1"/>
</dbReference>
<feature type="transmembrane region" description="Helical" evidence="1">
    <location>
        <begin position="519"/>
        <end position="539"/>
    </location>
</feature>
<evidence type="ECO:0000313" key="3">
    <source>
        <dbReference type="EMBL" id="QTD48649.1"/>
    </source>
</evidence>
<dbReference type="PANTHER" id="PTHR10422:SF38">
    <property type="entry name" value="CYTOCHROME B SUBUNIT OF NITRIC OXIDE REDUCTASE"/>
    <property type="match status" value="1"/>
</dbReference>
<keyword evidence="4" id="KW-1185">Reference proteome</keyword>
<dbReference type="SUPFAM" id="SSF81442">
    <property type="entry name" value="Cytochrome c oxidase subunit I-like"/>
    <property type="match status" value="1"/>
</dbReference>
<dbReference type="Gene3D" id="1.20.210.10">
    <property type="entry name" value="Cytochrome c oxidase-like, subunit I domain"/>
    <property type="match status" value="1"/>
</dbReference>
<feature type="transmembrane region" description="Helical" evidence="1">
    <location>
        <begin position="329"/>
        <end position="352"/>
    </location>
</feature>
<feature type="transmembrane region" description="Helical" evidence="1">
    <location>
        <begin position="630"/>
        <end position="650"/>
    </location>
</feature>
<keyword evidence="1" id="KW-1133">Transmembrane helix</keyword>
<feature type="transmembrane region" description="Helical" evidence="1">
    <location>
        <begin position="587"/>
        <end position="610"/>
    </location>
</feature>
<reference evidence="3" key="1">
    <citation type="submission" date="2021-03" db="EMBL/GenBank/DDBJ databases">
        <title>Acanthopleuribacteraceae sp. M133.</title>
        <authorList>
            <person name="Wang G."/>
        </authorList>
    </citation>
    <scope>NUCLEOTIDE SEQUENCE</scope>
    <source>
        <strain evidence="3">M133</strain>
    </source>
</reference>
<protein>
    <submittedName>
        <fullName evidence="3">Nitric-oxide reductase large subunit</fullName>
    </submittedName>
</protein>
<accession>A0A8A4TEX0</accession>
<feature type="transmembrane region" description="Helical" evidence="1">
    <location>
        <begin position="284"/>
        <end position="307"/>
    </location>
</feature>
<gene>
    <name evidence="3" type="ORF">J3U87_23965</name>
</gene>
<name>A0A8A4TEX0_SULCO</name>
<dbReference type="GO" id="GO:0009060">
    <property type="term" value="P:aerobic respiration"/>
    <property type="evidence" value="ECO:0007669"/>
    <property type="project" value="InterPro"/>
</dbReference>